<gene>
    <name evidence="1" type="ORF">AVDCRST_MAG46-785</name>
</gene>
<accession>A0A6J4L073</accession>
<evidence type="ECO:0000313" key="1">
    <source>
        <dbReference type="EMBL" id="CAA9320258.1"/>
    </source>
</evidence>
<reference evidence="1" key="1">
    <citation type="submission" date="2020-02" db="EMBL/GenBank/DDBJ databases">
        <authorList>
            <person name="Meier V. D."/>
        </authorList>
    </citation>
    <scope>NUCLEOTIDE SEQUENCE</scope>
    <source>
        <strain evidence="1">AVDCRST_MAG46</strain>
    </source>
</reference>
<dbReference type="Pfam" id="PF02287">
    <property type="entry name" value="Dehydratase_SU"/>
    <property type="match status" value="1"/>
</dbReference>
<protein>
    <submittedName>
        <fullName evidence="1">Propanediol dehydratase small subunit</fullName>
        <ecNumber evidence="1">4.2.1.28</ecNumber>
    </submittedName>
</protein>
<dbReference type="Gene3D" id="1.10.1510.20">
    <property type="entry name" value="Propanediol/glycerol dehydratase, small subunit"/>
    <property type="match status" value="1"/>
</dbReference>
<dbReference type="InterPro" id="IPR036091">
    <property type="entry name" value="Prodiol/glycerol_DeHase__sf_su"/>
</dbReference>
<dbReference type="GO" id="GO:0050215">
    <property type="term" value="F:propanediol dehydratase activity"/>
    <property type="evidence" value="ECO:0007669"/>
    <property type="project" value="UniProtKB-EC"/>
</dbReference>
<keyword evidence="1" id="KW-0456">Lyase</keyword>
<sequence>MTRAFSGRESDQLTLDRLARDELGTNDVRIHPDTLEAQARVAEEHGNPQLAANFRRAAELAPLPEEEVLALYEALRPHRATADELEALAARLEGGGAAQCAALVREAAAVYERRGLLR</sequence>
<dbReference type="AlphaFoldDB" id="A0A6J4L073"/>
<dbReference type="EC" id="4.2.1.28" evidence="1"/>
<name>A0A6J4L073_9ACTN</name>
<proteinExistence type="predicted"/>
<dbReference type="SUPFAM" id="SSF47148">
    <property type="entry name" value="Diol dehydratase, gamma subunit"/>
    <property type="match status" value="1"/>
</dbReference>
<dbReference type="EMBL" id="CADCUD010000056">
    <property type="protein sequence ID" value="CAA9320258.1"/>
    <property type="molecule type" value="Genomic_DNA"/>
</dbReference>
<organism evidence="1">
    <name type="scientific">uncultured Nocardioidaceae bacterium</name>
    <dbReference type="NCBI Taxonomy" id="253824"/>
    <lineage>
        <taxon>Bacteria</taxon>
        <taxon>Bacillati</taxon>
        <taxon>Actinomycetota</taxon>
        <taxon>Actinomycetes</taxon>
        <taxon>Propionibacteriales</taxon>
        <taxon>Nocardioidaceae</taxon>
        <taxon>environmental samples</taxon>
    </lineage>
</organism>
<dbReference type="InterPro" id="IPR003207">
    <property type="entry name" value="Ppandiol/glycerol_DeHydtase_su"/>
</dbReference>